<gene>
    <name evidence="1" type="ORF">SPARVUS_LOCUS13869641</name>
</gene>
<reference evidence="1" key="1">
    <citation type="submission" date="2023-05" db="EMBL/GenBank/DDBJ databases">
        <authorList>
            <person name="Stuckert A."/>
        </authorList>
    </citation>
    <scope>NUCLEOTIDE SEQUENCE</scope>
</reference>
<dbReference type="Proteomes" id="UP001162483">
    <property type="component" value="Unassembled WGS sequence"/>
</dbReference>
<accession>A0ABN9GDK7</accession>
<keyword evidence="2" id="KW-1185">Reference proteome</keyword>
<dbReference type="EMBL" id="CATNWA010018383">
    <property type="protein sequence ID" value="CAI9607039.1"/>
    <property type="molecule type" value="Genomic_DNA"/>
</dbReference>
<proteinExistence type="predicted"/>
<comment type="caution">
    <text evidence="1">The sequence shown here is derived from an EMBL/GenBank/DDBJ whole genome shotgun (WGS) entry which is preliminary data.</text>
</comment>
<evidence type="ECO:0000313" key="1">
    <source>
        <dbReference type="EMBL" id="CAI9607039.1"/>
    </source>
</evidence>
<evidence type="ECO:0000313" key="2">
    <source>
        <dbReference type="Proteomes" id="UP001162483"/>
    </source>
</evidence>
<name>A0ABN9GDK7_9NEOB</name>
<sequence length="49" mass="5597">MITEVTWHKAMHNSLVPCDTSCDQSHSHSISQWLQKLDLCCEVPDSCDH</sequence>
<organism evidence="1 2">
    <name type="scientific">Staurois parvus</name>
    <dbReference type="NCBI Taxonomy" id="386267"/>
    <lineage>
        <taxon>Eukaryota</taxon>
        <taxon>Metazoa</taxon>
        <taxon>Chordata</taxon>
        <taxon>Craniata</taxon>
        <taxon>Vertebrata</taxon>
        <taxon>Euteleostomi</taxon>
        <taxon>Amphibia</taxon>
        <taxon>Batrachia</taxon>
        <taxon>Anura</taxon>
        <taxon>Neobatrachia</taxon>
        <taxon>Ranoidea</taxon>
        <taxon>Ranidae</taxon>
        <taxon>Staurois</taxon>
    </lineage>
</organism>
<protein>
    <submittedName>
        <fullName evidence="1">Uncharacterized protein</fullName>
    </submittedName>
</protein>